<name>A0AAV0Q1R3_9ROSI</name>
<dbReference type="EMBL" id="CAMGYJ010000009">
    <property type="protein sequence ID" value="CAI0477204.1"/>
    <property type="molecule type" value="Genomic_DNA"/>
</dbReference>
<accession>A0AAV0Q1R3</accession>
<proteinExistence type="predicted"/>
<dbReference type="Proteomes" id="UP001154282">
    <property type="component" value="Unassembled WGS sequence"/>
</dbReference>
<sequence>MFFQVTKPYNYIHKYDGHKLKLMAAVVRNKQDLFILLGYYHLSRSLSPLLISPQSAANYSLKEEELVKWDQLSLASAMGLVAVELLATGLDGYAIQAK</sequence>
<evidence type="ECO:0000313" key="2">
    <source>
        <dbReference type="Proteomes" id="UP001154282"/>
    </source>
</evidence>
<gene>
    <name evidence="1" type="ORF">LITE_LOCUS40981</name>
</gene>
<reference evidence="1" key="1">
    <citation type="submission" date="2022-08" db="EMBL/GenBank/DDBJ databases">
        <authorList>
            <person name="Gutierrez-Valencia J."/>
        </authorList>
    </citation>
    <scope>NUCLEOTIDE SEQUENCE</scope>
</reference>
<keyword evidence="2" id="KW-1185">Reference proteome</keyword>
<organism evidence="1 2">
    <name type="scientific">Linum tenue</name>
    <dbReference type="NCBI Taxonomy" id="586396"/>
    <lineage>
        <taxon>Eukaryota</taxon>
        <taxon>Viridiplantae</taxon>
        <taxon>Streptophyta</taxon>
        <taxon>Embryophyta</taxon>
        <taxon>Tracheophyta</taxon>
        <taxon>Spermatophyta</taxon>
        <taxon>Magnoliopsida</taxon>
        <taxon>eudicotyledons</taxon>
        <taxon>Gunneridae</taxon>
        <taxon>Pentapetalae</taxon>
        <taxon>rosids</taxon>
        <taxon>fabids</taxon>
        <taxon>Malpighiales</taxon>
        <taxon>Linaceae</taxon>
        <taxon>Linum</taxon>
    </lineage>
</organism>
<evidence type="ECO:0000313" key="1">
    <source>
        <dbReference type="EMBL" id="CAI0477204.1"/>
    </source>
</evidence>
<dbReference type="SUPFAM" id="SSF51569">
    <property type="entry name" value="Aldolase"/>
    <property type="match status" value="1"/>
</dbReference>
<comment type="caution">
    <text evidence="1">The sequence shown here is derived from an EMBL/GenBank/DDBJ whole genome shotgun (WGS) entry which is preliminary data.</text>
</comment>
<dbReference type="AlphaFoldDB" id="A0AAV0Q1R3"/>
<protein>
    <submittedName>
        <fullName evidence="1">Uncharacterized protein</fullName>
    </submittedName>
</protein>